<protein>
    <submittedName>
        <fullName evidence="1">Uncharacterized protein</fullName>
    </submittedName>
</protein>
<dbReference type="AlphaFoldDB" id="A0A1G2LTE9"/>
<gene>
    <name evidence="1" type="ORF">A2909_03080</name>
</gene>
<reference evidence="1 2" key="1">
    <citation type="journal article" date="2016" name="Nat. Commun.">
        <title>Thousands of microbial genomes shed light on interconnected biogeochemical processes in an aquifer system.</title>
        <authorList>
            <person name="Anantharaman K."/>
            <person name="Brown C.T."/>
            <person name="Hug L.A."/>
            <person name="Sharon I."/>
            <person name="Castelle C.J."/>
            <person name="Probst A.J."/>
            <person name="Thomas B.C."/>
            <person name="Singh A."/>
            <person name="Wilkins M.J."/>
            <person name="Karaoz U."/>
            <person name="Brodie E.L."/>
            <person name="Williams K.H."/>
            <person name="Hubbard S.S."/>
            <person name="Banfield J.F."/>
        </authorList>
    </citation>
    <scope>NUCLEOTIDE SEQUENCE [LARGE SCALE GENOMIC DNA]</scope>
</reference>
<dbReference type="Proteomes" id="UP000178302">
    <property type="component" value="Unassembled WGS sequence"/>
</dbReference>
<evidence type="ECO:0000313" key="1">
    <source>
        <dbReference type="EMBL" id="OHA14061.1"/>
    </source>
</evidence>
<comment type="caution">
    <text evidence="1">The sequence shown here is derived from an EMBL/GenBank/DDBJ whole genome shotgun (WGS) entry which is preliminary data.</text>
</comment>
<name>A0A1G2LTE9_9BACT</name>
<organism evidence="1 2">
    <name type="scientific">Candidatus Tagabacteria bacterium RIFCSPLOWO2_01_FULL_39_11</name>
    <dbReference type="NCBI Taxonomy" id="1802295"/>
    <lineage>
        <taxon>Bacteria</taxon>
        <taxon>Candidatus Tagaibacteriota</taxon>
    </lineage>
</organism>
<accession>A0A1G2LTE9</accession>
<dbReference type="EMBL" id="MHQZ01000018">
    <property type="protein sequence ID" value="OHA14061.1"/>
    <property type="molecule type" value="Genomic_DNA"/>
</dbReference>
<sequence length="70" mass="8058">MPEFFQYFHRIPLSPATKREKNYSIFLKNILSSIALLLIYPESLLAAMVFRLAADFTPIFINKQSIPAPI</sequence>
<proteinExistence type="predicted"/>
<evidence type="ECO:0000313" key="2">
    <source>
        <dbReference type="Proteomes" id="UP000178302"/>
    </source>
</evidence>